<feature type="transmembrane region" description="Helical" evidence="1">
    <location>
        <begin position="124"/>
        <end position="143"/>
    </location>
</feature>
<keyword evidence="1" id="KW-0472">Membrane</keyword>
<evidence type="ECO:0000256" key="1">
    <source>
        <dbReference type="SAM" id="Phobius"/>
    </source>
</evidence>
<dbReference type="GeneID" id="29072268"/>
<accession>A0A1C9C975</accession>
<keyword evidence="1" id="KW-1133">Transmembrane helix</keyword>
<feature type="transmembrane region" description="Helical" evidence="1">
    <location>
        <begin position="43"/>
        <end position="71"/>
    </location>
</feature>
<organism evidence="2">
    <name type="scientific">Schizymenia dubyi</name>
    <dbReference type="NCBI Taxonomy" id="38368"/>
    <lineage>
        <taxon>Eukaryota</taxon>
        <taxon>Rhodophyta</taxon>
        <taxon>Florideophyceae</taxon>
        <taxon>Rhodymeniophycidae</taxon>
        <taxon>Nemastomatales</taxon>
        <taxon>Schizymeniaceae</taxon>
        <taxon>Schizymenia</taxon>
    </lineage>
</organism>
<dbReference type="AlphaFoldDB" id="A0A1C9C975"/>
<name>A0A1C9C975_9FLOR</name>
<geneLocation type="plastid" evidence="2"/>
<feature type="transmembrane region" description="Helical" evidence="1">
    <location>
        <begin position="77"/>
        <end position="95"/>
    </location>
</feature>
<protein>
    <submittedName>
        <fullName evidence="2">Uncharacterized protein</fullName>
    </submittedName>
</protein>
<gene>
    <name evidence="2" type="primary">ycf92</name>
    <name evidence="2" type="ORF">Schiz_050</name>
</gene>
<dbReference type="RefSeq" id="YP_009295998.1">
    <property type="nucleotide sequence ID" value="NC_031169.1"/>
</dbReference>
<reference evidence="2" key="1">
    <citation type="journal article" date="2016" name="BMC Biol.">
        <title>Parallel evolution of highly conserved plastid genome architecture in red seaweeds and seed plants.</title>
        <authorList>
            <person name="Lee J."/>
            <person name="Cho C.H."/>
            <person name="Park S.I."/>
            <person name="Choi J.W."/>
            <person name="Song H.S."/>
            <person name="West J.A."/>
            <person name="Bhattacharya D."/>
            <person name="Yoon H.S."/>
        </authorList>
    </citation>
    <scope>NUCLEOTIDE SEQUENCE</scope>
</reference>
<dbReference type="EMBL" id="KX284712">
    <property type="protein sequence ID" value="AOM64933.1"/>
    <property type="molecule type" value="Genomic_DNA"/>
</dbReference>
<keyword evidence="2" id="KW-0934">Plastid</keyword>
<evidence type="ECO:0000313" key="2">
    <source>
        <dbReference type="EMBL" id="AOM64933.1"/>
    </source>
</evidence>
<keyword evidence="1" id="KW-0812">Transmembrane</keyword>
<sequence>MQSFLNKKGNHGFTTNFFSNQYIYSPKTFLHFIKPKYKIFVTFSYLCLSIYFKTIYFYISISILLLILVFSNIPKKYLYNLLLILIIIYFYIFLYKIKESTYIKSSTSNILLYTFHLLRLPHHILPIFLTRMILIYLIYMVVLNLLKLTTLVEDIIMFFLIIWQNNLHNFLYRCLLIIAFASQALEKIIQRIHYTYISVRIKDINKLYLSKLYYYAVITLLKDIHKDIYITSSILYIREINENNFRIKDF</sequence>
<proteinExistence type="predicted"/>